<dbReference type="InterPro" id="IPR011991">
    <property type="entry name" value="ArsR-like_HTH"/>
</dbReference>
<proteinExistence type="predicted"/>
<dbReference type="InterPro" id="IPR023187">
    <property type="entry name" value="Tscrpt_reg_MarR-type_CS"/>
</dbReference>
<dbReference type="PANTHER" id="PTHR33164">
    <property type="entry name" value="TRANSCRIPTIONAL REGULATOR, MARR FAMILY"/>
    <property type="match status" value="1"/>
</dbReference>
<gene>
    <name evidence="5" type="ORF">BIV23_38845</name>
</gene>
<sequence length="160" mass="17829">MEEKLSNAAALVEGTVALPVIDRLLHVSRQAELRFGRTCSRFGLQAWEFDVLTTLRTQSPAHEMCPGTIADRLLVSNSTMTNRVNRLEKAGLVERRLSPENRRIVIVRLTDKGRELVDQVIAARRQTEREVLGRGLSEEESSQLSALLGKLDTALVSHDA</sequence>
<evidence type="ECO:0000256" key="3">
    <source>
        <dbReference type="ARBA" id="ARBA00023163"/>
    </source>
</evidence>
<dbReference type="EMBL" id="MLYO01000081">
    <property type="protein sequence ID" value="OIJ92307.1"/>
    <property type="molecule type" value="Genomic_DNA"/>
</dbReference>
<dbReference type="InterPro" id="IPR039422">
    <property type="entry name" value="MarR/SlyA-like"/>
</dbReference>
<keyword evidence="3" id="KW-0804">Transcription</keyword>
<dbReference type="SUPFAM" id="SSF46785">
    <property type="entry name" value="Winged helix' DNA-binding domain"/>
    <property type="match status" value="1"/>
</dbReference>
<dbReference type="SMART" id="SM00347">
    <property type="entry name" value="HTH_MARR"/>
    <property type="match status" value="1"/>
</dbReference>
<dbReference type="InterPro" id="IPR036388">
    <property type="entry name" value="WH-like_DNA-bd_sf"/>
</dbReference>
<protein>
    <recommendedName>
        <fullName evidence="4">HTH marR-type domain-containing protein</fullName>
    </recommendedName>
</protein>
<dbReference type="OrthoDB" id="4463574at2"/>
<reference evidence="5 6" key="1">
    <citation type="submission" date="2016-10" db="EMBL/GenBank/DDBJ databases">
        <title>Genome sequence of Streptomyces sp. MUSC 1.</title>
        <authorList>
            <person name="Lee L.-H."/>
            <person name="Ser H.-L."/>
            <person name="Law J.W.-F."/>
        </authorList>
    </citation>
    <scope>NUCLEOTIDE SEQUENCE [LARGE SCALE GENOMIC DNA]</scope>
    <source>
        <strain evidence="5 6">MUSC 1</strain>
    </source>
</reference>
<comment type="caution">
    <text evidence="5">The sequence shown here is derived from an EMBL/GenBank/DDBJ whole genome shotgun (WGS) entry which is preliminary data.</text>
</comment>
<organism evidence="5 6">
    <name type="scientific">Streptomyces monashensis</name>
    <dbReference type="NCBI Taxonomy" id="1678012"/>
    <lineage>
        <taxon>Bacteria</taxon>
        <taxon>Bacillati</taxon>
        <taxon>Actinomycetota</taxon>
        <taxon>Actinomycetes</taxon>
        <taxon>Kitasatosporales</taxon>
        <taxon>Streptomycetaceae</taxon>
        <taxon>Streptomyces</taxon>
    </lineage>
</organism>
<evidence type="ECO:0000313" key="6">
    <source>
        <dbReference type="Proteomes" id="UP000179642"/>
    </source>
</evidence>
<dbReference type="PANTHER" id="PTHR33164:SF104">
    <property type="entry name" value="TRANSCRIPTIONAL REGULATORY PROTEIN"/>
    <property type="match status" value="1"/>
</dbReference>
<evidence type="ECO:0000259" key="4">
    <source>
        <dbReference type="PROSITE" id="PS50995"/>
    </source>
</evidence>
<dbReference type="Proteomes" id="UP000179642">
    <property type="component" value="Unassembled WGS sequence"/>
</dbReference>
<accession>A0A1S2PF69</accession>
<keyword evidence="6" id="KW-1185">Reference proteome</keyword>
<evidence type="ECO:0000256" key="1">
    <source>
        <dbReference type="ARBA" id="ARBA00023015"/>
    </source>
</evidence>
<dbReference type="GO" id="GO:0003700">
    <property type="term" value="F:DNA-binding transcription factor activity"/>
    <property type="evidence" value="ECO:0007669"/>
    <property type="project" value="InterPro"/>
</dbReference>
<dbReference type="GO" id="GO:0006950">
    <property type="term" value="P:response to stress"/>
    <property type="evidence" value="ECO:0007669"/>
    <property type="project" value="TreeGrafter"/>
</dbReference>
<dbReference type="Pfam" id="PF01047">
    <property type="entry name" value="MarR"/>
    <property type="match status" value="1"/>
</dbReference>
<dbReference type="InterPro" id="IPR000835">
    <property type="entry name" value="HTH_MarR-typ"/>
</dbReference>
<keyword evidence="1" id="KW-0805">Transcription regulation</keyword>
<evidence type="ECO:0000256" key="2">
    <source>
        <dbReference type="ARBA" id="ARBA00023125"/>
    </source>
</evidence>
<dbReference type="CDD" id="cd00090">
    <property type="entry name" value="HTH_ARSR"/>
    <property type="match status" value="1"/>
</dbReference>
<dbReference type="PRINTS" id="PR00598">
    <property type="entry name" value="HTHMARR"/>
</dbReference>
<feature type="domain" description="HTH marR-type" evidence="4">
    <location>
        <begin position="17"/>
        <end position="153"/>
    </location>
</feature>
<dbReference type="Gene3D" id="1.10.10.10">
    <property type="entry name" value="Winged helix-like DNA-binding domain superfamily/Winged helix DNA-binding domain"/>
    <property type="match status" value="1"/>
</dbReference>
<keyword evidence="2" id="KW-0238">DNA-binding</keyword>
<name>A0A1S2PF69_9ACTN</name>
<dbReference type="InterPro" id="IPR036390">
    <property type="entry name" value="WH_DNA-bd_sf"/>
</dbReference>
<dbReference type="RefSeq" id="WP_071385701.1">
    <property type="nucleotide sequence ID" value="NZ_MLYO01000081.1"/>
</dbReference>
<dbReference type="PROSITE" id="PS01117">
    <property type="entry name" value="HTH_MARR_1"/>
    <property type="match status" value="1"/>
</dbReference>
<dbReference type="PROSITE" id="PS50995">
    <property type="entry name" value="HTH_MARR_2"/>
    <property type="match status" value="1"/>
</dbReference>
<dbReference type="AlphaFoldDB" id="A0A1S2PF69"/>
<dbReference type="GO" id="GO:0003677">
    <property type="term" value="F:DNA binding"/>
    <property type="evidence" value="ECO:0007669"/>
    <property type="project" value="UniProtKB-KW"/>
</dbReference>
<evidence type="ECO:0000313" key="5">
    <source>
        <dbReference type="EMBL" id="OIJ92307.1"/>
    </source>
</evidence>